<dbReference type="RefSeq" id="WP_074612788.1">
    <property type="nucleotide sequence ID" value="NZ_FNGY01000016.1"/>
</dbReference>
<sequence length="221" mass="24904">MRKVEELINEADPGWPVVQEWIEAAVNKVEILAVDPEKATDALYKTQVTTRSPMGAIIYMTGGILIDDGWIRILGSGSPKLNRSLPDWNKGKAFDNFGDAPAFLIVADDILGGSFVLNGGGLGEDVGKIYYFAPDTLSYEALDLSYSEFLTFCFDNDLNSFYRGFRWKDWRTEVSNSPGDQAFGFFPFLWTAEGKDIEKNSRELIPVEEVYRLNLSFREQL</sequence>
<gene>
    <name evidence="1" type="ORF">SAMN05421820_116108</name>
</gene>
<dbReference type="EMBL" id="FNGY01000016">
    <property type="protein sequence ID" value="SDO57500.1"/>
    <property type="molecule type" value="Genomic_DNA"/>
</dbReference>
<dbReference type="OrthoDB" id="1550811at2"/>
<dbReference type="InterPro" id="IPR021239">
    <property type="entry name" value="DUF2625"/>
</dbReference>
<keyword evidence="2" id="KW-1185">Reference proteome</keyword>
<proteinExistence type="predicted"/>
<evidence type="ECO:0000313" key="1">
    <source>
        <dbReference type="EMBL" id="SDO57500.1"/>
    </source>
</evidence>
<organism evidence="1 2">
    <name type="scientific">Pedobacter steynii</name>
    <dbReference type="NCBI Taxonomy" id="430522"/>
    <lineage>
        <taxon>Bacteria</taxon>
        <taxon>Pseudomonadati</taxon>
        <taxon>Bacteroidota</taxon>
        <taxon>Sphingobacteriia</taxon>
        <taxon>Sphingobacteriales</taxon>
        <taxon>Sphingobacteriaceae</taxon>
        <taxon>Pedobacter</taxon>
    </lineage>
</organism>
<evidence type="ECO:0008006" key="3">
    <source>
        <dbReference type="Google" id="ProtNLM"/>
    </source>
</evidence>
<protein>
    <recommendedName>
        <fullName evidence="3">DUF2625 domain-containing protein</fullName>
    </recommendedName>
</protein>
<accession>A0A1H0KP07</accession>
<dbReference type="Pfam" id="PF10946">
    <property type="entry name" value="DUF2625"/>
    <property type="match status" value="1"/>
</dbReference>
<name>A0A1H0KP07_9SPHI</name>
<evidence type="ECO:0000313" key="2">
    <source>
        <dbReference type="Proteomes" id="UP000183200"/>
    </source>
</evidence>
<dbReference type="AlphaFoldDB" id="A0A1H0KP07"/>
<reference evidence="2" key="1">
    <citation type="submission" date="2016-10" db="EMBL/GenBank/DDBJ databases">
        <authorList>
            <person name="Varghese N."/>
            <person name="Submissions S."/>
        </authorList>
    </citation>
    <scope>NUCLEOTIDE SEQUENCE [LARGE SCALE GENOMIC DNA]</scope>
    <source>
        <strain evidence="2">DSM 19110</strain>
    </source>
</reference>
<dbReference type="NCBIfam" id="NF008498">
    <property type="entry name" value="PRK11408.1-5"/>
    <property type="match status" value="1"/>
</dbReference>
<dbReference type="Proteomes" id="UP000183200">
    <property type="component" value="Unassembled WGS sequence"/>
</dbReference>